<dbReference type="Proteomes" id="UP000887565">
    <property type="component" value="Unplaced"/>
</dbReference>
<name>A0A915L5F6_ROMCU</name>
<proteinExistence type="predicted"/>
<reference evidence="2" key="1">
    <citation type="submission" date="2022-11" db="UniProtKB">
        <authorList>
            <consortium name="WormBaseParasite"/>
        </authorList>
    </citation>
    <scope>IDENTIFICATION</scope>
</reference>
<dbReference type="AlphaFoldDB" id="A0A915L5F6"/>
<protein>
    <submittedName>
        <fullName evidence="2">Uncharacterized protein</fullName>
    </submittedName>
</protein>
<dbReference type="WBParaSite" id="nRc.2.0.1.t45010-RA">
    <property type="protein sequence ID" value="nRc.2.0.1.t45010-RA"/>
    <property type="gene ID" value="nRc.2.0.1.g45010"/>
</dbReference>
<sequence length="73" mass="8332">MPQKLGKPIPQEAPGGYARRRFLEPKWLLVKYLVPISKCLRVQAPQIAKNVSCDQTVGGSGYRKRDDMTYHMN</sequence>
<keyword evidence="1" id="KW-1185">Reference proteome</keyword>
<organism evidence="1 2">
    <name type="scientific">Romanomermis culicivorax</name>
    <name type="common">Nematode worm</name>
    <dbReference type="NCBI Taxonomy" id="13658"/>
    <lineage>
        <taxon>Eukaryota</taxon>
        <taxon>Metazoa</taxon>
        <taxon>Ecdysozoa</taxon>
        <taxon>Nematoda</taxon>
        <taxon>Enoplea</taxon>
        <taxon>Dorylaimia</taxon>
        <taxon>Mermithida</taxon>
        <taxon>Mermithoidea</taxon>
        <taxon>Mermithidae</taxon>
        <taxon>Romanomermis</taxon>
    </lineage>
</organism>
<accession>A0A915L5F6</accession>
<evidence type="ECO:0000313" key="2">
    <source>
        <dbReference type="WBParaSite" id="nRc.2.0.1.t45010-RA"/>
    </source>
</evidence>
<evidence type="ECO:0000313" key="1">
    <source>
        <dbReference type="Proteomes" id="UP000887565"/>
    </source>
</evidence>